<feature type="binding site" evidence="10">
    <location>
        <position position="75"/>
    </location>
    <ligand>
        <name>Na(+)</name>
        <dbReference type="ChEBI" id="CHEBI:29101"/>
        <note>structural</note>
    </ligand>
</feature>
<evidence type="ECO:0000256" key="6">
    <source>
        <dbReference type="ARBA" id="ARBA00023303"/>
    </source>
</evidence>
<keyword evidence="12" id="KW-1185">Reference proteome</keyword>
<protein>
    <recommendedName>
        <fullName evidence="10">Fluoride-specific ion channel FluC</fullName>
    </recommendedName>
</protein>
<comment type="function">
    <text evidence="9 10">Fluoride-specific ion channel. Important for reducing fluoride concentration in the cell, thus reducing its toxicity.</text>
</comment>
<comment type="activity regulation">
    <text evidence="10">Na(+) is not transported, but it plays an essential structural role and its presence is essential for fluoride channel function.</text>
</comment>
<accession>A0A4R3MM15</accession>
<keyword evidence="3 10" id="KW-0812">Transmembrane</keyword>
<evidence type="ECO:0000256" key="7">
    <source>
        <dbReference type="ARBA" id="ARBA00035120"/>
    </source>
</evidence>
<comment type="subcellular location">
    <subcellularLocation>
        <location evidence="1 10">Cell membrane</location>
        <topology evidence="1 10">Multi-pass membrane protein</topology>
    </subcellularLocation>
</comment>
<proteinExistence type="inferred from homology"/>
<evidence type="ECO:0000256" key="5">
    <source>
        <dbReference type="ARBA" id="ARBA00023136"/>
    </source>
</evidence>
<keyword evidence="10" id="KW-0479">Metal-binding</keyword>
<evidence type="ECO:0000256" key="2">
    <source>
        <dbReference type="ARBA" id="ARBA00022475"/>
    </source>
</evidence>
<evidence type="ECO:0000256" key="4">
    <source>
        <dbReference type="ARBA" id="ARBA00022989"/>
    </source>
</evidence>
<evidence type="ECO:0000256" key="3">
    <source>
        <dbReference type="ARBA" id="ARBA00022692"/>
    </source>
</evidence>
<keyword evidence="10" id="KW-0813">Transport</keyword>
<feature type="transmembrane region" description="Helical" evidence="10">
    <location>
        <begin position="65"/>
        <end position="84"/>
    </location>
</feature>
<comment type="catalytic activity">
    <reaction evidence="8">
        <text>fluoride(in) = fluoride(out)</text>
        <dbReference type="Rhea" id="RHEA:76159"/>
        <dbReference type="ChEBI" id="CHEBI:17051"/>
    </reaction>
    <physiologicalReaction direction="left-to-right" evidence="8">
        <dbReference type="Rhea" id="RHEA:76160"/>
    </physiologicalReaction>
</comment>
<dbReference type="Proteomes" id="UP000294650">
    <property type="component" value="Unassembled WGS sequence"/>
</dbReference>
<evidence type="ECO:0000256" key="10">
    <source>
        <dbReference type="HAMAP-Rule" id="MF_00454"/>
    </source>
</evidence>
<dbReference type="NCBIfam" id="TIGR00494">
    <property type="entry name" value="crcB"/>
    <property type="match status" value="1"/>
</dbReference>
<evidence type="ECO:0000313" key="12">
    <source>
        <dbReference type="Proteomes" id="UP000294650"/>
    </source>
</evidence>
<keyword evidence="10" id="KW-0915">Sodium</keyword>
<dbReference type="HAMAP" id="MF_00454">
    <property type="entry name" value="FluC"/>
    <property type="match status" value="1"/>
</dbReference>
<dbReference type="PANTHER" id="PTHR28259:SF1">
    <property type="entry name" value="FLUORIDE EXPORT PROTEIN 1-RELATED"/>
    <property type="match status" value="1"/>
</dbReference>
<name>A0A4R3MM15_9BACI</name>
<gene>
    <name evidence="10" type="primary">fluC</name>
    <name evidence="10" type="synonym">crcB</name>
    <name evidence="11" type="ORF">EDD68_1357</name>
</gene>
<comment type="caution">
    <text evidence="11">The sequence shown here is derived from an EMBL/GenBank/DDBJ whole genome shotgun (WGS) entry which is preliminary data.</text>
</comment>
<comment type="similarity">
    <text evidence="7 10">Belongs to the fluoride channel Fluc/FEX (TC 1.A.43) family.</text>
</comment>
<dbReference type="GO" id="GO:0140114">
    <property type="term" value="P:cellular detoxification of fluoride"/>
    <property type="evidence" value="ECO:0007669"/>
    <property type="project" value="UniProtKB-UniRule"/>
</dbReference>
<feature type="binding site" evidence="10">
    <location>
        <position position="72"/>
    </location>
    <ligand>
        <name>Na(+)</name>
        <dbReference type="ChEBI" id="CHEBI:29101"/>
        <note>structural</note>
    </ligand>
</feature>
<evidence type="ECO:0000256" key="1">
    <source>
        <dbReference type="ARBA" id="ARBA00004651"/>
    </source>
</evidence>
<sequence length="130" mass="14378">MMNYVVWLWVAIGGAAGSLLRHGISILIPAQHGFPWATLSVNLMGCFFLPFVTEGKWIPPDMQKLFGTGLIGSFTTFSTFSVESMELWGDGNMDGFWVYTGASLIGGIMLSALSFWIIHRYERTFSKGGK</sequence>
<keyword evidence="5 10" id="KW-0472">Membrane</keyword>
<evidence type="ECO:0000256" key="9">
    <source>
        <dbReference type="ARBA" id="ARBA00049940"/>
    </source>
</evidence>
<feature type="transmembrane region" description="Helical" evidence="10">
    <location>
        <begin position="96"/>
        <end position="118"/>
    </location>
</feature>
<evidence type="ECO:0000313" key="11">
    <source>
        <dbReference type="EMBL" id="TCT15973.1"/>
    </source>
</evidence>
<keyword evidence="4 10" id="KW-1133">Transmembrane helix</keyword>
<dbReference type="Pfam" id="PF02537">
    <property type="entry name" value="CRCB"/>
    <property type="match status" value="1"/>
</dbReference>
<keyword evidence="10" id="KW-0406">Ion transport</keyword>
<keyword evidence="6 10" id="KW-0407">Ion channel</keyword>
<dbReference type="AlphaFoldDB" id="A0A4R3MM15"/>
<organism evidence="11 12">
    <name type="scientific">Melghiribacillus thermohalophilus</name>
    <dbReference type="NCBI Taxonomy" id="1324956"/>
    <lineage>
        <taxon>Bacteria</taxon>
        <taxon>Bacillati</taxon>
        <taxon>Bacillota</taxon>
        <taxon>Bacilli</taxon>
        <taxon>Bacillales</taxon>
        <taxon>Bacillaceae</taxon>
        <taxon>Melghiribacillus</taxon>
    </lineage>
</organism>
<dbReference type="PANTHER" id="PTHR28259">
    <property type="entry name" value="FLUORIDE EXPORT PROTEIN 1-RELATED"/>
    <property type="match status" value="1"/>
</dbReference>
<feature type="transmembrane region" description="Helical" evidence="10">
    <location>
        <begin position="33"/>
        <end position="53"/>
    </location>
</feature>
<evidence type="ECO:0000256" key="8">
    <source>
        <dbReference type="ARBA" id="ARBA00035585"/>
    </source>
</evidence>
<keyword evidence="2 10" id="KW-1003">Cell membrane</keyword>
<dbReference type="GO" id="GO:0062054">
    <property type="term" value="F:fluoride channel activity"/>
    <property type="evidence" value="ECO:0007669"/>
    <property type="project" value="UniProtKB-UniRule"/>
</dbReference>
<dbReference type="GO" id="GO:0005886">
    <property type="term" value="C:plasma membrane"/>
    <property type="evidence" value="ECO:0007669"/>
    <property type="project" value="UniProtKB-SubCell"/>
</dbReference>
<dbReference type="InterPro" id="IPR003691">
    <property type="entry name" value="FluC"/>
</dbReference>
<reference evidence="11 12" key="1">
    <citation type="submission" date="2019-03" db="EMBL/GenBank/DDBJ databases">
        <title>Genomic Encyclopedia of Type Strains, Phase IV (KMG-IV): sequencing the most valuable type-strain genomes for metagenomic binning, comparative biology and taxonomic classification.</title>
        <authorList>
            <person name="Goeker M."/>
        </authorList>
    </citation>
    <scope>NUCLEOTIDE SEQUENCE [LARGE SCALE GENOMIC DNA]</scope>
    <source>
        <strain evidence="11 12">DSM 25894</strain>
    </source>
</reference>
<dbReference type="EMBL" id="SMAN01000035">
    <property type="protein sequence ID" value="TCT15973.1"/>
    <property type="molecule type" value="Genomic_DNA"/>
</dbReference>
<dbReference type="GO" id="GO:0046872">
    <property type="term" value="F:metal ion binding"/>
    <property type="evidence" value="ECO:0007669"/>
    <property type="project" value="UniProtKB-KW"/>
</dbReference>